<dbReference type="EMBL" id="CAOF01000110">
    <property type="protein sequence ID" value="CCO47010.1"/>
    <property type="molecule type" value="Genomic_DNA"/>
</dbReference>
<evidence type="ECO:0000313" key="3">
    <source>
        <dbReference type="Proteomes" id="UP000018211"/>
    </source>
</evidence>
<name>A0AAV2VQL5_9VIBR</name>
<dbReference type="AlphaFoldDB" id="A0AAV2VQL5"/>
<keyword evidence="1" id="KW-0472">Membrane</keyword>
<organism evidence="2 3">
    <name type="scientific">Vibrio nigripulchritudo SOn1</name>
    <dbReference type="NCBI Taxonomy" id="1238450"/>
    <lineage>
        <taxon>Bacteria</taxon>
        <taxon>Pseudomonadati</taxon>
        <taxon>Pseudomonadota</taxon>
        <taxon>Gammaproteobacteria</taxon>
        <taxon>Vibrionales</taxon>
        <taxon>Vibrionaceae</taxon>
        <taxon>Vibrio</taxon>
    </lineage>
</organism>
<evidence type="ECO:0000313" key="2">
    <source>
        <dbReference type="EMBL" id="CCO47010.1"/>
    </source>
</evidence>
<evidence type="ECO:0000256" key="1">
    <source>
        <dbReference type="SAM" id="Phobius"/>
    </source>
</evidence>
<dbReference type="Proteomes" id="UP000018211">
    <property type="component" value="Unassembled WGS sequence"/>
</dbReference>
<accession>A0AAV2VQL5</accession>
<protein>
    <submittedName>
        <fullName evidence="2">Uncharacterized protein</fullName>
    </submittedName>
</protein>
<feature type="transmembrane region" description="Helical" evidence="1">
    <location>
        <begin position="190"/>
        <end position="223"/>
    </location>
</feature>
<gene>
    <name evidence="2" type="ORF">VIBNISOn1_200009</name>
</gene>
<comment type="caution">
    <text evidence="2">The sequence shown here is derived from an EMBL/GenBank/DDBJ whole genome shotgun (WGS) entry which is preliminary data.</text>
</comment>
<keyword evidence="1" id="KW-1133">Transmembrane helix</keyword>
<proteinExistence type="predicted"/>
<sequence>MQNSKFQCLSYRNKAKRDNCLKSAEVQDVDIYVLEAKAFTALWVANQKRNGLSDEQIDAKALALGIAGFAASNGSTIHDARDFYLLAEDLKKGGSILSKYEVTSNGQKSYIKFKGNHKLRSLVKGTRYLSNNAKVIALGIGKEGMRASAKAGVLVTVIYSVAFRTLELALTKNYSISDWVTNISADVIKAAISTVFGLIIGGIAASSGVVLIPLVLGGVAAFAMGKMLDYLDGRFLIKEKIVKALNDYINDQAKSDLNNDINKWISSKSFQTLKTNPHGFSF</sequence>
<keyword evidence="1" id="KW-0812">Transmembrane</keyword>
<reference evidence="2 3" key="1">
    <citation type="journal article" date="2013" name="ISME J.">
        <title>Comparative genomics of pathogenic lineages of Vibrio nigripulchritudo identifies virulence-associated traits.</title>
        <authorList>
            <person name="Goudenege D."/>
            <person name="Labreuche Y."/>
            <person name="Krin E."/>
            <person name="Ansquer D."/>
            <person name="Mangenot S."/>
            <person name="Calteau A."/>
            <person name="Medigue C."/>
            <person name="Mazel D."/>
            <person name="Polz M.F."/>
            <person name="Le Roux F."/>
        </authorList>
    </citation>
    <scope>NUCLEOTIDE SEQUENCE [LARGE SCALE GENOMIC DNA]</scope>
    <source>
        <strain evidence="2 3">SOn1</strain>
    </source>
</reference>
<dbReference type="RefSeq" id="WP_022611976.1">
    <property type="nucleotide sequence ID" value="NZ_LK391965.1"/>
</dbReference>